<dbReference type="PANTHER" id="PTHR48107">
    <property type="entry name" value="NADPH-DEPENDENT ALDEHYDE REDUCTASE-LIKE PROTEIN, CHLOROPLASTIC-RELATED"/>
    <property type="match status" value="1"/>
</dbReference>
<dbReference type="RefSeq" id="WP_337332299.1">
    <property type="nucleotide sequence ID" value="NZ_JBBDGM010000007.1"/>
</dbReference>
<keyword evidence="5" id="KW-1185">Reference proteome</keyword>
<evidence type="ECO:0000313" key="4">
    <source>
        <dbReference type="EMBL" id="MEJ1088642.1"/>
    </source>
</evidence>
<dbReference type="Pfam" id="PF13561">
    <property type="entry name" value="adh_short_C2"/>
    <property type="match status" value="1"/>
</dbReference>
<feature type="compositionally biased region" description="Basic and acidic residues" evidence="3">
    <location>
        <begin position="26"/>
        <end position="42"/>
    </location>
</feature>
<feature type="compositionally biased region" description="Basic and acidic residues" evidence="3">
    <location>
        <begin position="1"/>
        <end position="15"/>
    </location>
</feature>
<gene>
    <name evidence="4" type="ORF">WDU99_09965</name>
</gene>
<dbReference type="Proteomes" id="UP001371224">
    <property type="component" value="Unassembled WGS sequence"/>
</dbReference>
<dbReference type="SUPFAM" id="SSF51735">
    <property type="entry name" value="NAD(P)-binding Rossmann-fold domains"/>
    <property type="match status" value="1"/>
</dbReference>
<comment type="similarity">
    <text evidence="1">Belongs to the short-chain dehydrogenases/reductases (SDR) family.</text>
</comment>
<name>A0ABU8LBD7_9MICO</name>
<protein>
    <submittedName>
        <fullName evidence="4">SDR family oxidoreductase</fullName>
    </submittedName>
</protein>
<dbReference type="EMBL" id="JBBDGM010000007">
    <property type="protein sequence ID" value="MEJ1088642.1"/>
    <property type="molecule type" value="Genomic_DNA"/>
</dbReference>
<dbReference type="InterPro" id="IPR002347">
    <property type="entry name" value="SDR_fam"/>
</dbReference>
<dbReference type="Gene3D" id="3.40.50.720">
    <property type="entry name" value="NAD(P)-binding Rossmann-like Domain"/>
    <property type="match status" value="1"/>
</dbReference>
<evidence type="ECO:0000256" key="1">
    <source>
        <dbReference type="ARBA" id="ARBA00006484"/>
    </source>
</evidence>
<dbReference type="PANTHER" id="PTHR48107:SF16">
    <property type="entry name" value="NADPH-DEPENDENT ALDEHYDE REDUCTASE 1, CHLOROPLASTIC"/>
    <property type="match status" value="1"/>
</dbReference>
<dbReference type="PRINTS" id="PR00081">
    <property type="entry name" value="GDHRDH"/>
</dbReference>
<dbReference type="InterPro" id="IPR036291">
    <property type="entry name" value="NAD(P)-bd_dom_sf"/>
</dbReference>
<evidence type="ECO:0000256" key="3">
    <source>
        <dbReference type="SAM" id="MobiDB-lite"/>
    </source>
</evidence>
<sequence length="294" mass="31077">MTDTTSDPRHQHHQEGFPAQQQDQPGHTERTEPTPDHGESSYRGHGRLAGRRALITGGDSGIGRAAAIAFAREGADVAIVHMPEEQEDADATAGLIRDAGREALSLPGDLRDEQFAQDVVSRTRDAFGGLDVLVLNAGFQHDVDGFGSLETDDMRRVFDTNLLGMMITARTAYPHLDAGASIIVTASIQAYNPSPGLIDYAMTKAAQVAFVKALAEEAGERGIRVNAVAPGPIWTPLIPGTGWDAEKVENFGSDTPLGRAGQPAELAGAYVYLASEESSYTSGSVLAVTGGKPL</sequence>
<feature type="region of interest" description="Disordered" evidence="3">
    <location>
        <begin position="1"/>
        <end position="46"/>
    </location>
</feature>
<keyword evidence="2" id="KW-0560">Oxidoreductase</keyword>
<evidence type="ECO:0000256" key="2">
    <source>
        <dbReference type="ARBA" id="ARBA00023002"/>
    </source>
</evidence>
<comment type="caution">
    <text evidence="4">The sequence shown here is derived from an EMBL/GenBank/DDBJ whole genome shotgun (WGS) entry which is preliminary data.</text>
</comment>
<accession>A0ABU8LBD7</accession>
<evidence type="ECO:0000313" key="5">
    <source>
        <dbReference type="Proteomes" id="UP001371224"/>
    </source>
</evidence>
<dbReference type="PRINTS" id="PR00080">
    <property type="entry name" value="SDRFAMILY"/>
</dbReference>
<proteinExistence type="inferred from homology"/>
<organism evidence="4 5">
    <name type="scientific">Microbacterium bandirmense</name>
    <dbReference type="NCBI Taxonomy" id="3122050"/>
    <lineage>
        <taxon>Bacteria</taxon>
        <taxon>Bacillati</taxon>
        <taxon>Actinomycetota</taxon>
        <taxon>Actinomycetes</taxon>
        <taxon>Micrococcales</taxon>
        <taxon>Microbacteriaceae</taxon>
        <taxon>Microbacterium</taxon>
    </lineage>
</organism>
<reference evidence="4 5" key="1">
    <citation type="submission" date="2024-02" db="EMBL/GenBank/DDBJ databases">
        <authorList>
            <person name="Saticioglu I.B."/>
        </authorList>
    </citation>
    <scope>NUCLEOTIDE SEQUENCE [LARGE SCALE GENOMIC DNA]</scope>
    <source>
        <strain evidence="4 5">Mu-80</strain>
    </source>
</reference>